<name>A0A249KAT6_9ACTN</name>
<dbReference type="InterPro" id="IPR017946">
    <property type="entry name" value="PLC-like_Pdiesterase_TIM-brl"/>
</dbReference>
<feature type="domain" description="GP-PDE" evidence="1">
    <location>
        <begin position="1"/>
        <end position="225"/>
    </location>
</feature>
<organism evidence="2 3">
    <name type="scientific">Candidatus Nanopelagicus hibericus</name>
    <dbReference type="NCBI Taxonomy" id="1884915"/>
    <lineage>
        <taxon>Bacteria</taxon>
        <taxon>Bacillati</taxon>
        <taxon>Actinomycetota</taxon>
        <taxon>Actinomycetes</taxon>
        <taxon>Candidatus Nanopelagicales</taxon>
        <taxon>Candidatus Nanopelagicaceae</taxon>
        <taxon>Candidatus Nanopelagicus</taxon>
    </lineage>
</organism>
<dbReference type="Pfam" id="PF03009">
    <property type="entry name" value="GDPD"/>
    <property type="match status" value="1"/>
</dbReference>
<proteinExistence type="predicted"/>
<dbReference type="KEGG" id="nhi:B1s21160_06095"/>
<evidence type="ECO:0000259" key="1">
    <source>
        <dbReference type="PROSITE" id="PS51704"/>
    </source>
</evidence>
<evidence type="ECO:0000313" key="2">
    <source>
        <dbReference type="EMBL" id="ASY13856.1"/>
    </source>
</evidence>
<dbReference type="PANTHER" id="PTHR46211:SF1">
    <property type="entry name" value="GLYCEROPHOSPHODIESTER PHOSPHODIESTERASE, CYTOPLASMIC"/>
    <property type="match status" value="1"/>
</dbReference>
<accession>A0A249KAT6</accession>
<dbReference type="Proteomes" id="UP000217171">
    <property type="component" value="Chromosome"/>
</dbReference>
<sequence>MLIYAHRGASGEFPEGTQAAYLAAISQGTDGFECDVRLTKDHQIICYHDSNTNRLSTHSLEIAKTTYQELKLAVNPYRLDQLLDLAISNKKDLVIESKHPVPSAGAIEKRVHKLLTENVKKIQESKIKVFLISFSYLATLRNKQGGFSSGYLIQHKIFSHLNPTSIIVVNIKIIRNEPSFVANQIKKGKKVMVFTVNEPNDLKLCQQLGVYAVMTDYPARARGSLGYS</sequence>
<dbReference type="GO" id="GO:0006629">
    <property type="term" value="P:lipid metabolic process"/>
    <property type="evidence" value="ECO:0007669"/>
    <property type="project" value="InterPro"/>
</dbReference>
<dbReference type="SUPFAM" id="SSF51695">
    <property type="entry name" value="PLC-like phosphodiesterases"/>
    <property type="match status" value="1"/>
</dbReference>
<gene>
    <name evidence="2" type="ORF">B1s21160_06095</name>
</gene>
<dbReference type="PROSITE" id="PS51704">
    <property type="entry name" value="GP_PDE"/>
    <property type="match status" value="1"/>
</dbReference>
<evidence type="ECO:0000313" key="3">
    <source>
        <dbReference type="Proteomes" id="UP000217171"/>
    </source>
</evidence>
<dbReference type="PANTHER" id="PTHR46211">
    <property type="entry name" value="GLYCEROPHOSPHORYL DIESTER PHOSPHODIESTERASE"/>
    <property type="match status" value="1"/>
</dbReference>
<dbReference type="GO" id="GO:0008081">
    <property type="term" value="F:phosphoric diester hydrolase activity"/>
    <property type="evidence" value="ECO:0007669"/>
    <property type="project" value="InterPro"/>
</dbReference>
<keyword evidence="3" id="KW-1185">Reference proteome</keyword>
<protein>
    <submittedName>
        <fullName evidence="2">Glycerophosphoryl diester phosphodiesterase</fullName>
    </submittedName>
</protein>
<dbReference type="AlphaFoldDB" id="A0A249KAT6"/>
<reference evidence="2 3" key="1">
    <citation type="submission" date="2016-07" db="EMBL/GenBank/DDBJ databases">
        <title>High microdiversification within the ubiquitous acI lineage of Actinobacteria.</title>
        <authorList>
            <person name="Neuenschwander S.M."/>
            <person name="Salcher M."/>
            <person name="Ghai R."/>
            <person name="Pernthaler J."/>
        </authorList>
    </citation>
    <scope>NUCLEOTIDE SEQUENCE [LARGE SCALE GENOMIC DNA]</scope>
    <source>
        <strain evidence="2">MMS-21-160</strain>
    </source>
</reference>
<dbReference type="InterPro" id="IPR030395">
    <property type="entry name" value="GP_PDE_dom"/>
</dbReference>
<dbReference type="OrthoDB" id="9758957at2"/>
<dbReference type="EMBL" id="CP016771">
    <property type="protein sequence ID" value="ASY13856.1"/>
    <property type="molecule type" value="Genomic_DNA"/>
</dbReference>
<dbReference type="Gene3D" id="3.20.20.190">
    <property type="entry name" value="Phosphatidylinositol (PI) phosphodiesterase"/>
    <property type="match status" value="1"/>
</dbReference>
<dbReference type="RefSeq" id="WP_095672832.1">
    <property type="nucleotide sequence ID" value="NZ_CP016771.1"/>
</dbReference>